<dbReference type="NCBIfam" id="TIGR02595">
    <property type="entry name" value="PEP_CTERM"/>
    <property type="match status" value="1"/>
</dbReference>
<accession>A0ABS3CS12</accession>
<dbReference type="Proteomes" id="UP000663992">
    <property type="component" value="Unassembled WGS sequence"/>
</dbReference>
<feature type="domain" description="Ice-binding protein C-terminal" evidence="2">
    <location>
        <begin position="202"/>
        <end position="225"/>
    </location>
</feature>
<feature type="chain" id="PRO_5045598997" evidence="1">
    <location>
        <begin position="25"/>
        <end position="232"/>
    </location>
</feature>
<feature type="signal peptide" evidence="1">
    <location>
        <begin position="1"/>
        <end position="24"/>
    </location>
</feature>
<evidence type="ECO:0000259" key="2">
    <source>
        <dbReference type="Pfam" id="PF07589"/>
    </source>
</evidence>
<name>A0ABS3CS12_9ALTE</name>
<keyword evidence="4" id="KW-1185">Reference proteome</keyword>
<proteinExistence type="predicted"/>
<dbReference type="InterPro" id="IPR013424">
    <property type="entry name" value="Ice-binding_C"/>
</dbReference>
<sequence>MKCLNKFSAGCVLFIGLLAGSANAAIISGTHYTNEGKLVNLSGLEWLSWDVAIGLSRASIEAGEMGLLGAGWRYATRKELSDLFQSVAPQAGQSPLNSDGTKWLWEVFDNPSFAAPAYASPGGAAMSRIKHLFVGDDGECSAHLTESCVANWRAYERADLGYLGNNGYSSVYNYRLLKNAGSSGLLTSTSEFSSVLVRATTAVPEPSSLAMFALGLLSWVRYRRRSVRVKCG</sequence>
<protein>
    <submittedName>
        <fullName evidence="3">PEP-CTERM sorting domain-containing protein</fullName>
    </submittedName>
</protein>
<dbReference type="EMBL" id="JAFKCS010000001">
    <property type="protein sequence ID" value="MBN7818439.1"/>
    <property type="molecule type" value="Genomic_DNA"/>
</dbReference>
<evidence type="ECO:0000313" key="4">
    <source>
        <dbReference type="Proteomes" id="UP000663992"/>
    </source>
</evidence>
<comment type="caution">
    <text evidence="3">The sequence shown here is derived from an EMBL/GenBank/DDBJ whole genome shotgun (WGS) entry which is preliminary data.</text>
</comment>
<dbReference type="Pfam" id="PF07589">
    <property type="entry name" value="PEP-CTERM"/>
    <property type="match status" value="1"/>
</dbReference>
<reference evidence="3 4" key="1">
    <citation type="submission" date="2021-03" db="EMBL/GenBank/DDBJ databases">
        <title>novel species isolated from a fishpond in China.</title>
        <authorList>
            <person name="Lu H."/>
            <person name="Cai Z."/>
        </authorList>
    </citation>
    <scope>NUCLEOTIDE SEQUENCE [LARGE SCALE GENOMIC DNA]</scope>
    <source>
        <strain evidence="3 4">Y57</strain>
    </source>
</reference>
<evidence type="ECO:0000256" key="1">
    <source>
        <dbReference type="SAM" id="SignalP"/>
    </source>
</evidence>
<keyword evidence="1" id="KW-0732">Signal</keyword>
<organism evidence="3 4">
    <name type="scientific">Bowmanella yangjiangensis</name>
    <dbReference type="NCBI Taxonomy" id="2811230"/>
    <lineage>
        <taxon>Bacteria</taxon>
        <taxon>Pseudomonadati</taxon>
        <taxon>Pseudomonadota</taxon>
        <taxon>Gammaproteobacteria</taxon>
        <taxon>Alteromonadales</taxon>
        <taxon>Alteromonadaceae</taxon>
        <taxon>Bowmanella</taxon>
    </lineage>
</organism>
<gene>
    <name evidence="3" type="ORF">J0A65_01110</name>
</gene>
<evidence type="ECO:0000313" key="3">
    <source>
        <dbReference type="EMBL" id="MBN7818439.1"/>
    </source>
</evidence>
<dbReference type="RefSeq" id="WP_206592265.1">
    <property type="nucleotide sequence ID" value="NZ_JAFKCS010000001.1"/>
</dbReference>